<gene>
    <name evidence="2" type="ORF">U9M48_003855</name>
</gene>
<evidence type="ECO:0000313" key="3">
    <source>
        <dbReference type="Proteomes" id="UP001341281"/>
    </source>
</evidence>
<dbReference type="EMBL" id="CP144745">
    <property type="protein sequence ID" value="WVZ52835.1"/>
    <property type="molecule type" value="Genomic_DNA"/>
</dbReference>
<proteinExistence type="predicted"/>
<evidence type="ECO:0000313" key="2">
    <source>
        <dbReference type="EMBL" id="WVZ52835.1"/>
    </source>
</evidence>
<feature type="region of interest" description="Disordered" evidence="1">
    <location>
        <begin position="1"/>
        <end position="59"/>
    </location>
</feature>
<dbReference type="Proteomes" id="UP001341281">
    <property type="component" value="Chromosome 01"/>
</dbReference>
<feature type="compositionally biased region" description="Basic residues" evidence="1">
    <location>
        <begin position="40"/>
        <end position="52"/>
    </location>
</feature>
<sequence length="90" mass="10117">MQFHPEAPKEYPEGSPPLLEASEPLLGASTRAPSRLAAAARRRPSPLLRRRTRPPDVVPPVEFEEQPLEASVQQQEINFEEGKYNINTTQ</sequence>
<feature type="compositionally biased region" description="Basic and acidic residues" evidence="1">
    <location>
        <begin position="1"/>
        <end position="12"/>
    </location>
</feature>
<feature type="compositionally biased region" description="Low complexity" evidence="1">
    <location>
        <begin position="16"/>
        <end position="39"/>
    </location>
</feature>
<evidence type="ECO:0000256" key="1">
    <source>
        <dbReference type="SAM" id="MobiDB-lite"/>
    </source>
</evidence>
<reference evidence="2 3" key="1">
    <citation type="submission" date="2024-02" db="EMBL/GenBank/DDBJ databases">
        <title>High-quality chromosome-scale genome assembly of Pensacola bahiagrass (Paspalum notatum Flugge var. saurae).</title>
        <authorList>
            <person name="Vega J.M."/>
            <person name="Podio M."/>
            <person name="Orjuela J."/>
            <person name="Siena L.A."/>
            <person name="Pessino S.C."/>
            <person name="Combes M.C."/>
            <person name="Mariac C."/>
            <person name="Albertini E."/>
            <person name="Pupilli F."/>
            <person name="Ortiz J.P.A."/>
            <person name="Leblanc O."/>
        </authorList>
    </citation>
    <scope>NUCLEOTIDE SEQUENCE [LARGE SCALE GENOMIC DNA]</scope>
    <source>
        <strain evidence="2">R1</strain>
        <tissue evidence="2">Leaf</tissue>
    </source>
</reference>
<dbReference type="AlphaFoldDB" id="A0AAQ3PLR1"/>
<protein>
    <submittedName>
        <fullName evidence="2">Uncharacterized protein</fullName>
    </submittedName>
</protein>
<name>A0AAQ3PLR1_PASNO</name>
<accession>A0AAQ3PLR1</accession>
<organism evidence="2 3">
    <name type="scientific">Paspalum notatum var. saurae</name>
    <dbReference type="NCBI Taxonomy" id="547442"/>
    <lineage>
        <taxon>Eukaryota</taxon>
        <taxon>Viridiplantae</taxon>
        <taxon>Streptophyta</taxon>
        <taxon>Embryophyta</taxon>
        <taxon>Tracheophyta</taxon>
        <taxon>Spermatophyta</taxon>
        <taxon>Magnoliopsida</taxon>
        <taxon>Liliopsida</taxon>
        <taxon>Poales</taxon>
        <taxon>Poaceae</taxon>
        <taxon>PACMAD clade</taxon>
        <taxon>Panicoideae</taxon>
        <taxon>Andropogonodae</taxon>
        <taxon>Paspaleae</taxon>
        <taxon>Paspalinae</taxon>
        <taxon>Paspalum</taxon>
    </lineage>
</organism>
<keyword evidence="3" id="KW-1185">Reference proteome</keyword>